<reference evidence="3" key="1">
    <citation type="submission" date="2018-01" db="EMBL/GenBank/DDBJ databases">
        <title>Complete genome of Tamlana sp. UJ94.</title>
        <authorList>
            <person name="Jung J."/>
            <person name="Chung D."/>
            <person name="Bae S.S."/>
            <person name="Baek K."/>
        </authorList>
    </citation>
    <scope>NUCLEOTIDE SEQUENCE [LARGE SCALE GENOMIC DNA]</scope>
    <source>
        <strain evidence="3">UJ94</strain>
    </source>
</reference>
<feature type="region of interest" description="Disordered" evidence="1">
    <location>
        <begin position="198"/>
        <end position="220"/>
    </location>
</feature>
<dbReference type="Gene3D" id="3.10.620.30">
    <property type="match status" value="1"/>
</dbReference>
<keyword evidence="3" id="KW-1185">Reference proteome</keyword>
<sequence>MNFFISVSLFSQDYRFGKVSKEELEETVNPIDSSAVAAYLYKNRKTHFQYFQDNGFKVITEVYERIKIYKQEGFDYATKQINLYQSGGVKEELSNLKAYTYYLENDKVEEVKLDKDNIFETEMSSHWVQQKFTMPNIKKGCIIELRYHIYSPYISNIDEFVFQADIPIKKLEAEFEAPEYFVYKSNAKGYFPIRPTTDKRRGNITSNSITRASGRSSGTSSFETQRVEYMKNVTSFELTDIPALKEEPYVNNINNYRSAVKYELSYVKYPHSPIDYYSTTWEDVVKNIYENSSFGSELNKTGYYEQDIDALIGSISDPVKRAYLIFDFVKSRMKWNEFHGYYTDKGVKKAYKEQIGNVAEINLMLTSMLRHAGLRAYPVLVSTRSHGVPLFPTREGYNYVISCVRFPEGDMLLDATNKFAVPNVLPLKALNWQGRMISEHGGSTLIDLYPKEKSKNNIFMMAQLHEDGNLEGGYRSMKTNHRALSFREGYIGTNLDDYLEKLENKYNGMEISDYQVKNDLDLAKPVTESYKFVKESQADIIGDKIYFSPMFFLRDTENPFKLEKRDYPVDFVYPSVTSYKIFIGIPEGYAVESVPEPGAFVMPDNLGVFKYNISSKGNKLQLAVESHISESVITPAYYQALKAYFSQLVEKQGEQIVLSKI</sequence>
<organism evidence="2 3">
    <name type="scientific">Pseudotamlana carrageenivorans</name>
    <dbReference type="NCBI Taxonomy" id="2069432"/>
    <lineage>
        <taxon>Bacteria</taxon>
        <taxon>Pseudomonadati</taxon>
        <taxon>Bacteroidota</taxon>
        <taxon>Flavobacteriia</taxon>
        <taxon>Flavobacteriales</taxon>
        <taxon>Flavobacteriaceae</taxon>
        <taxon>Pseudotamlana</taxon>
    </lineage>
</organism>
<evidence type="ECO:0000313" key="2">
    <source>
        <dbReference type="EMBL" id="AUS05747.1"/>
    </source>
</evidence>
<dbReference type="Gene3D" id="2.60.40.3140">
    <property type="match status" value="1"/>
</dbReference>
<feature type="compositionally biased region" description="Low complexity" evidence="1">
    <location>
        <begin position="208"/>
        <end position="220"/>
    </location>
</feature>
<dbReference type="KEGG" id="taj:C1A40_09835"/>
<dbReference type="AlphaFoldDB" id="A0A2I7SIM9"/>
<protein>
    <submittedName>
        <fullName evidence="2">Transglutaminase</fullName>
    </submittedName>
</protein>
<gene>
    <name evidence="2" type="ORF">C1A40_09835</name>
</gene>
<evidence type="ECO:0000313" key="3">
    <source>
        <dbReference type="Proteomes" id="UP000236592"/>
    </source>
</evidence>
<evidence type="ECO:0000256" key="1">
    <source>
        <dbReference type="SAM" id="MobiDB-lite"/>
    </source>
</evidence>
<dbReference type="Gene3D" id="2.60.120.1130">
    <property type="match status" value="1"/>
</dbReference>
<accession>A0A2I7SIM9</accession>
<name>A0A2I7SIM9_9FLAO</name>
<dbReference type="OrthoDB" id="98874at2"/>
<dbReference type="Proteomes" id="UP000236592">
    <property type="component" value="Chromosome"/>
</dbReference>
<dbReference type="EMBL" id="CP025938">
    <property type="protein sequence ID" value="AUS05747.1"/>
    <property type="molecule type" value="Genomic_DNA"/>
</dbReference>
<proteinExistence type="predicted"/>